<dbReference type="AlphaFoldDB" id="A0A915CRJ2"/>
<name>A0A915CRJ2_9BILA</name>
<evidence type="ECO:0000313" key="2">
    <source>
        <dbReference type="WBParaSite" id="jg11374"/>
    </source>
</evidence>
<organism evidence="1 2">
    <name type="scientific">Ditylenchus dipsaci</name>
    <dbReference type="NCBI Taxonomy" id="166011"/>
    <lineage>
        <taxon>Eukaryota</taxon>
        <taxon>Metazoa</taxon>
        <taxon>Ecdysozoa</taxon>
        <taxon>Nematoda</taxon>
        <taxon>Chromadorea</taxon>
        <taxon>Rhabditida</taxon>
        <taxon>Tylenchina</taxon>
        <taxon>Tylenchomorpha</taxon>
        <taxon>Sphaerularioidea</taxon>
        <taxon>Anguinidae</taxon>
        <taxon>Anguininae</taxon>
        <taxon>Ditylenchus</taxon>
    </lineage>
</organism>
<dbReference type="WBParaSite" id="jg11374">
    <property type="protein sequence ID" value="jg11374"/>
    <property type="gene ID" value="jg11374"/>
</dbReference>
<proteinExistence type="predicted"/>
<accession>A0A915CRJ2</accession>
<protein>
    <submittedName>
        <fullName evidence="2">Uncharacterized protein</fullName>
    </submittedName>
</protein>
<dbReference type="Proteomes" id="UP000887574">
    <property type="component" value="Unplaced"/>
</dbReference>
<evidence type="ECO:0000313" key="1">
    <source>
        <dbReference type="Proteomes" id="UP000887574"/>
    </source>
</evidence>
<keyword evidence="1" id="KW-1185">Reference proteome</keyword>
<sequence length="71" mass="7838">MLNVNVAVGHPAYTNHQKHKKKHRQTLFDSEAGLIDVDSIRLALRHGYRVLVLTGTDGFTTGELLAKLLAS</sequence>
<reference evidence="2" key="1">
    <citation type="submission" date="2022-11" db="UniProtKB">
        <authorList>
            <consortium name="WormBaseParasite"/>
        </authorList>
    </citation>
    <scope>IDENTIFICATION</scope>
</reference>